<name>W7V241_RUMFL</name>
<organism evidence="2 3">
    <name type="scientific">Ruminococcus flavefaciens 007c</name>
    <dbReference type="NCBI Taxonomy" id="1341157"/>
    <lineage>
        <taxon>Bacteria</taxon>
        <taxon>Bacillati</taxon>
        <taxon>Bacillota</taxon>
        <taxon>Clostridia</taxon>
        <taxon>Eubacteriales</taxon>
        <taxon>Oscillospiraceae</taxon>
        <taxon>Ruminococcus</taxon>
    </lineage>
</organism>
<dbReference type="RefSeq" id="WP_019679245.1">
    <property type="nucleotide sequence ID" value="NZ_ATAX01000008.1"/>
</dbReference>
<comment type="caution">
    <text evidence="2">The sequence shown here is derived from an EMBL/GenBank/DDBJ whole genome shotgun (WGS) entry which is preliminary data.</text>
</comment>
<reference evidence="2 3" key="1">
    <citation type="journal article" date="2014" name="PLoS ONE">
        <title>Rumen cellulosomics: divergent fiber-degrading strategies revealed by comparative genome-wide analysis of six ruminococcal strains.</title>
        <authorList>
            <person name="Dassa B."/>
            <person name="Borovok I."/>
            <person name="Ruimy-Israeli V."/>
            <person name="Lamed R."/>
            <person name="Flint H.J."/>
            <person name="Duncan S.H."/>
            <person name="Henrissat B."/>
            <person name="Coutinho P."/>
            <person name="Morrison M."/>
            <person name="Mosoni P."/>
            <person name="Yeoman C.J."/>
            <person name="White B.A."/>
            <person name="Bayer E.A."/>
        </authorList>
    </citation>
    <scope>NUCLEOTIDE SEQUENCE [LARGE SCALE GENOMIC DNA]</scope>
    <source>
        <strain evidence="2 3">007c</strain>
    </source>
</reference>
<evidence type="ECO:0000313" key="3">
    <source>
        <dbReference type="Proteomes" id="UP000019365"/>
    </source>
</evidence>
<dbReference type="PATRIC" id="fig|1341157.4.peg.488"/>
<dbReference type="EMBL" id="ATAX01000008">
    <property type="protein sequence ID" value="EWM54872.1"/>
    <property type="molecule type" value="Genomic_DNA"/>
</dbReference>
<keyword evidence="1" id="KW-0472">Membrane</keyword>
<accession>W7V241</accession>
<dbReference type="Proteomes" id="UP000019365">
    <property type="component" value="Unassembled WGS sequence"/>
</dbReference>
<evidence type="ECO:0000256" key="1">
    <source>
        <dbReference type="SAM" id="Phobius"/>
    </source>
</evidence>
<keyword evidence="1" id="KW-0812">Transmembrane</keyword>
<keyword evidence="3" id="KW-1185">Reference proteome</keyword>
<evidence type="ECO:0000313" key="2">
    <source>
        <dbReference type="EMBL" id="EWM54872.1"/>
    </source>
</evidence>
<dbReference type="AlphaFoldDB" id="W7V241"/>
<proteinExistence type="predicted"/>
<protein>
    <submittedName>
        <fullName evidence="2">Uncharacterized protein</fullName>
    </submittedName>
</protein>
<feature type="transmembrane region" description="Helical" evidence="1">
    <location>
        <begin position="15"/>
        <end position="38"/>
    </location>
</feature>
<feature type="transmembrane region" description="Helical" evidence="1">
    <location>
        <begin position="44"/>
        <end position="66"/>
    </location>
</feature>
<keyword evidence="1" id="KW-1133">Transmembrane helix</keyword>
<sequence length="189" mass="21559">MYKELVKKLRRKHTAFYIIIALVVVLFTGGCLAAFIAADLAFNKKLLCVLAGIILIAGCIVEICTYNSRIRSMWSRIGVDSEEEMSSIIENSEPLGQFAETSKLFITEDTIINFQSLKAYRIKDLKKLRKSDHSSDGSNKDYYLKIKLNRVPKMPRKDEMAFSDSIDRKIAYKRILSAYTRITGNDDID</sequence>
<gene>
    <name evidence="2" type="ORF">RF007C_11070</name>
</gene>
<dbReference type="PROSITE" id="PS51257">
    <property type="entry name" value="PROKAR_LIPOPROTEIN"/>
    <property type="match status" value="1"/>
</dbReference>